<dbReference type="Proteomes" id="UP000011761">
    <property type="component" value="Unassembled WGS sequence"/>
</dbReference>
<evidence type="ECO:0000256" key="6">
    <source>
        <dbReference type="ARBA" id="ARBA00023242"/>
    </source>
</evidence>
<dbReference type="AlphaFoldDB" id="M2LE49"/>
<dbReference type="Pfam" id="PF00962">
    <property type="entry name" value="A_deaminase"/>
    <property type="match status" value="1"/>
</dbReference>
<dbReference type="GO" id="GO:0009168">
    <property type="term" value="P:purine ribonucleoside monophosphate biosynthetic process"/>
    <property type="evidence" value="ECO:0007669"/>
    <property type="project" value="InterPro"/>
</dbReference>
<feature type="binding site" evidence="7">
    <location>
        <position position="21"/>
    </location>
    <ligand>
        <name>Zn(2+)</name>
        <dbReference type="ChEBI" id="CHEBI:29105"/>
        <note>catalytic</note>
    </ligand>
</feature>
<dbReference type="GO" id="GO:0043103">
    <property type="term" value="P:hypoxanthine salvage"/>
    <property type="evidence" value="ECO:0007669"/>
    <property type="project" value="UniProtKB-UniRule"/>
</dbReference>
<dbReference type="GO" id="GO:0000034">
    <property type="term" value="F:adenine deaminase activity"/>
    <property type="evidence" value="ECO:0007669"/>
    <property type="project" value="UniProtKB-UniRule"/>
</dbReference>
<dbReference type="HAMAP" id="MF_01962">
    <property type="entry name" value="Adenine_deaminase"/>
    <property type="match status" value="1"/>
</dbReference>
<dbReference type="GeneID" id="19110698"/>
<dbReference type="GO" id="GO:0005829">
    <property type="term" value="C:cytosol"/>
    <property type="evidence" value="ECO:0007669"/>
    <property type="project" value="TreeGrafter"/>
</dbReference>
<comment type="function">
    <text evidence="7">Catalyzes the hydrolytic deamination of adenine to hypoxanthine. Plays an important role in the purine salvage pathway and in nitrogen catabolism.</text>
</comment>
<dbReference type="eggNOG" id="KOG1097">
    <property type="taxonomic scope" value="Eukaryota"/>
</dbReference>
<dbReference type="GO" id="GO:0008270">
    <property type="term" value="F:zinc ion binding"/>
    <property type="evidence" value="ECO:0007669"/>
    <property type="project" value="UniProtKB-UniRule"/>
</dbReference>
<reference evidence="9 10" key="1">
    <citation type="journal article" date="2012" name="PLoS Pathog.">
        <title>Diverse lifestyles and strategies of plant pathogenesis encoded in the genomes of eighteen Dothideomycetes fungi.</title>
        <authorList>
            <person name="Ohm R.A."/>
            <person name="Feau N."/>
            <person name="Henrissat B."/>
            <person name="Schoch C.L."/>
            <person name="Horwitz B.A."/>
            <person name="Barry K.W."/>
            <person name="Condon B.J."/>
            <person name="Copeland A.C."/>
            <person name="Dhillon B."/>
            <person name="Glaser F."/>
            <person name="Hesse C.N."/>
            <person name="Kosti I."/>
            <person name="LaButti K."/>
            <person name="Lindquist E.A."/>
            <person name="Lucas S."/>
            <person name="Salamov A.A."/>
            <person name="Bradshaw R.E."/>
            <person name="Ciuffetti L."/>
            <person name="Hamelin R.C."/>
            <person name="Kema G.H.J."/>
            <person name="Lawrence C."/>
            <person name="Scott J.A."/>
            <person name="Spatafora J.W."/>
            <person name="Turgeon B.G."/>
            <person name="de Wit P.J.G.M."/>
            <person name="Zhong S."/>
            <person name="Goodwin S.B."/>
            <person name="Grigoriev I.V."/>
        </authorList>
    </citation>
    <scope>NUCLEOTIDE SEQUENCE [LARGE SCALE GENOMIC DNA]</scope>
    <source>
        <strain evidence="9 10">UAMH 10762</strain>
    </source>
</reference>
<dbReference type="CDD" id="cd01320">
    <property type="entry name" value="ADA"/>
    <property type="match status" value="1"/>
</dbReference>
<dbReference type="OMA" id="NHFTIHA"/>
<dbReference type="PROSITE" id="PS00485">
    <property type="entry name" value="A_DEAMINASE"/>
    <property type="match status" value="1"/>
</dbReference>
<gene>
    <name evidence="7" type="primary">AAH1</name>
    <name evidence="9" type="ORF">BAUCODRAFT_283624</name>
</gene>
<accession>M2LE49</accession>
<dbReference type="InterPro" id="IPR032466">
    <property type="entry name" value="Metal_Hydrolase"/>
</dbReference>
<evidence type="ECO:0000256" key="7">
    <source>
        <dbReference type="HAMAP-Rule" id="MF_03145"/>
    </source>
</evidence>
<evidence type="ECO:0000256" key="5">
    <source>
        <dbReference type="ARBA" id="ARBA00023080"/>
    </source>
</evidence>
<dbReference type="EC" id="3.5.4.2" evidence="7"/>
<evidence type="ECO:0000256" key="1">
    <source>
        <dbReference type="ARBA" id="ARBA00022490"/>
    </source>
</evidence>
<feature type="binding site" evidence="7">
    <location>
        <position position="290"/>
    </location>
    <ligand>
        <name>Zn(2+)</name>
        <dbReference type="ChEBI" id="CHEBI:29105"/>
        <note>catalytic</note>
    </ligand>
</feature>
<dbReference type="InterPro" id="IPR028892">
    <property type="entry name" value="ADE"/>
</dbReference>
<dbReference type="OrthoDB" id="272271at2759"/>
<evidence type="ECO:0000256" key="2">
    <source>
        <dbReference type="ARBA" id="ARBA00022723"/>
    </source>
</evidence>
<dbReference type="SUPFAM" id="SSF51556">
    <property type="entry name" value="Metallo-dependent hydrolases"/>
    <property type="match status" value="1"/>
</dbReference>
<dbReference type="STRING" id="717646.M2LE49"/>
<keyword evidence="1 7" id="KW-0963">Cytoplasm</keyword>
<dbReference type="PANTHER" id="PTHR43114">
    <property type="entry name" value="ADENINE DEAMINASE"/>
    <property type="match status" value="1"/>
</dbReference>
<feature type="site" description="Important for catalytic activity" evidence="7">
    <location>
        <position position="233"/>
    </location>
</feature>
<comment type="similarity">
    <text evidence="7">Belongs to the metallo-dependent hydrolases superfamily. Adenosine and AMP deaminases family. Adenine deaminase type 2 subfamily.</text>
</comment>
<evidence type="ECO:0000313" key="9">
    <source>
        <dbReference type="EMBL" id="EMC92252.1"/>
    </source>
</evidence>
<name>M2LE49_BAUPA</name>
<dbReference type="Gene3D" id="3.20.20.140">
    <property type="entry name" value="Metal-dependent hydrolases"/>
    <property type="match status" value="1"/>
</dbReference>
<dbReference type="InterPro" id="IPR006650">
    <property type="entry name" value="A/AMP_deam_AS"/>
</dbReference>
<dbReference type="HOGENOM" id="CLU_039228_7_0_1"/>
<comment type="cofactor">
    <cofactor evidence="7">
        <name>Zn(2+)</name>
        <dbReference type="ChEBI" id="CHEBI:29105"/>
    </cofactor>
    <text evidence="7">Binds 1 zinc ion per subunit.</text>
</comment>
<keyword evidence="2 7" id="KW-0479">Metal-binding</keyword>
<comment type="catalytic activity">
    <reaction evidence="7">
        <text>adenine + H2O + H(+) = hypoxanthine + NH4(+)</text>
        <dbReference type="Rhea" id="RHEA:23688"/>
        <dbReference type="ChEBI" id="CHEBI:15377"/>
        <dbReference type="ChEBI" id="CHEBI:15378"/>
        <dbReference type="ChEBI" id="CHEBI:16708"/>
        <dbReference type="ChEBI" id="CHEBI:17368"/>
        <dbReference type="ChEBI" id="CHEBI:28938"/>
        <dbReference type="EC" id="3.5.4.2"/>
    </reaction>
</comment>
<dbReference type="InterPro" id="IPR006330">
    <property type="entry name" value="Ado/ade_deaminase"/>
</dbReference>
<keyword evidence="3 7" id="KW-0378">Hydrolase</keyword>
<feature type="binding site" evidence="7">
    <location>
        <position position="291"/>
    </location>
    <ligand>
        <name>substrate</name>
    </ligand>
</feature>
<feature type="binding site" evidence="7">
    <location>
        <position position="19"/>
    </location>
    <ligand>
        <name>Zn(2+)</name>
        <dbReference type="ChEBI" id="CHEBI:29105"/>
        <note>catalytic</note>
    </ligand>
</feature>
<feature type="active site" description="Proton donor" evidence="7">
    <location>
        <position position="212"/>
    </location>
</feature>
<evidence type="ECO:0000313" key="10">
    <source>
        <dbReference type="Proteomes" id="UP000011761"/>
    </source>
</evidence>
<protein>
    <recommendedName>
        <fullName evidence="7">Adenine deaminase</fullName>
        <shortName evidence="7">ADE</shortName>
        <ecNumber evidence="7">3.5.4.2</ecNumber>
    </recommendedName>
    <alternativeName>
        <fullName evidence="7">Adenine aminohydrolase</fullName>
        <shortName evidence="7">AAH</shortName>
    </alternativeName>
</protein>
<dbReference type="GO" id="GO:0005634">
    <property type="term" value="C:nucleus"/>
    <property type="evidence" value="ECO:0007669"/>
    <property type="project" value="UniProtKB-SubCell"/>
</dbReference>
<dbReference type="InterPro" id="IPR001365">
    <property type="entry name" value="A_deaminase_dom"/>
</dbReference>
<proteinExistence type="inferred from homology"/>
<dbReference type="FunFam" id="3.20.20.140:FF:000039">
    <property type="entry name" value="Adenine deaminase"/>
    <property type="match status" value="1"/>
</dbReference>
<evidence type="ECO:0000256" key="3">
    <source>
        <dbReference type="ARBA" id="ARBA00022801"/>
    </source>
</evidence>
<dbReference type="GO" id="GO:0009117">
    <property type="term" value="P:nucleotide metabolic process"/>
    <property type="evidence" value="ECO:0007669"/>
    <property type="project" value="UniProtKB-KW"/>
</dbReference>
<dbReference type="GO" id="GO:0006146">
    <property type="term" value="P:adenine catabolic process"/>
    <property type="evidence" value="ECO:0007669"/>
    <property type="project" value="UniProtKB-UniRule"/>
</dbReference>
<dbReference type="NCBIfam" id="TIGR01430">
    <property type="entry name" value="aden_deam"/>
    <property type="match status" value="1"/>
</dbReference>
<keyword evidence="4 7" id="KW-0862">Zinc</keyword>
<keyword evidence="5 7" id="KW-0546">Nucleotide metabolism</keyword>
<evidence type="ECO:0000256" key="4">
    <source>
        <dbReference type="ARBA" id="ARBA00022833"/>
    </source>
</evidence>
<feature type="binding site" evidence="7">
    <location>
        <position position="209"/>
    </location>
    <ligand>
        <name>Zn(2+)</name>
        <dbReference type="ChEBI" id="CHEBI:29105"/>
        <note>catalytic</note>
    </ligand>
</feature>
<evidence type="ECO:0000259" key="8">
    <source>
        <dbReference type="Pfam" id="PF00962"/>
    </source>
</evidence>
<comment type="subcellular location">
    <subcellularLocation>
        <location evidence="7">Cytoplasm</location>
    </subcellularLocation>
    <subcellularLocation>
        <location evidence="7">Nucleus</location>
    </subcellularLocation>
</comment>
<dbReference type="PANTHER" id="PTHR43114:SF6">
    <property type="entry name" value="ADENINE DEAMINASE"/>
    <property type="match status" value="1"/>
</dbReference>
<keyword evidence="10" id="KW-1185">Reference proteome</keyword>
<organism evidence="9 10">
    <name type="scientific">Baudoinia panamericana (strain UAMH 10762)</name>
    <name type="common">Angels' share fungus</name>
    <name type="synonym">Baudoinia compniacensis (strain UAMH 10762)</name>
    <dbReference type="NCBI Taxonomy" id="717646"/>
    <lineage>
        <taxon>Eukaryota</taxon>
        <taxon>Fungi</taxon>
        <taxon>Dikarya</taxon>
        <taxon>Ascomycota</taxon>
        <taxon>Pezizomycotina</taxon>
        <taxon>Dothideomycetes</taxon>
        <taxon>Dothideomycetidae</taxon>
        <taxon>Mycosphaerellales</taxon>
        <taxon>Teratosphaeriaceae</taxon>
        <taxon>Baudoinia</taxon>
    </lineage>
</organism>
<feature type="domain" description="Adenosine deaminase" evidence="8">
    <location>
        <begin position="14"/>
        <end position="343"/>
    </location>
</feature>
<keyword evidence="6 7" id="KW-0539">Nucleus</keyword>
<dbReference type="KEGG" id="bcom:BAUCODRAFT_283624"/>
<sequence>MCQTQFHTLLQALPKCEHHLHLEGALTPETLFALAVKNGIQLPSDDPAFASPASLALRYQRFTSLDDFLHYYYLGMSVLLQPSDFESLAWDYFLHASKDGVAHAELFFDPQAHLARGVPYETIVSGFTKARMRAEAELGISSLLVCCFLRHLPPVEAVATFRLPEVQHSFTSGQVTGIGLDSSELEYPPELFTDLYASARDLGLKRTAHAGEEGPPSYVTTALEALRIERIDHGIRIAEDPSLLTRVADEGILLTVCPISNVFLRCVPSVADLPIQAFMRAGVRFSINSDDPAYFGNHFLLDNYCAVQTAFDLTANDWSVICKNSINGSWCSASRKEALLRGLKSVIDDWTSVQDP</sequence>
<dbReference type="RefSeq" id="XP_007680677.1">
    <property type="nucleotide sequence ID" value="XM_007682487.1"/>
</dbReference>
<dbReference type="EMBL" id="KB445562">
    <property type="protein sequence ID" value="EMC92252.1"/>
    <property type="molecule type" value="Genomic_DNA"/>
</dbReference>